<protein>
    <submittedName>
        <fullName evidence="4">DUF2213 domain-containing protein</fullName>
    </submittedName>
</protein>
<dbReference type="InterPro" id="IPR016913">
    <property type="entry name" value="UCP029215"/>
</dbReference>
<accession>A0AB39E178</accession>
<proteinExistence type="predicted"/>
<evidence type="ECO:0000313" key="2">
    <source>
        <dbReference type="EMBL" id="XDJ45379.1"/>
    </source>
</evidence>
<dbReference type="EMBL" id="CP158260">
    <property type="protein sequence ID" value="XDJ64218.1"/>
    <property type="molecule type" value="Genomic_DNA"/>
</dbReference>
<dbReference type="EMBL" id="CP158258">
    <property type="protein sequence ID" value="XDJ58128.1"/>
    <property type="molecule type" value="Genomic_DNA"/>
</dbReference>
<dbReference type="RefSeq" id="WP_368647957.1">
    <property type="nucleotide sequence ID" value="NZ_CP158253.1"/>
</dbReference>
<evidence type="ECO:0000313" key="4">
    <source>
        <dbReference type="EMBL" id="XDJ61166.1"/>
    </source>
</evidence>
<evidence type="ECO:0000313" key="6">
    <source>
        <dbReference type="EMBL" id="XDJ67342.1"/>
    </source>
</evidence>
<sequence length="366" mass="39978">MTRIFIQDKATFKTTARTYDDAGFLHVPGRVSKTGTQQYLRRELGLDGDPNARVTVYRPPEEVFAADSLASFDGADVTVMHPGELVNAKNYRKTSVGLIRGPGQQDGDFVKADLVVKDADAIAAIEKRGFVELSAGYTAEYEHSPGTTDDGTEYEYVQRGIRINHAALLPAGAARAGRQARLYDHQPKGSTMSKITLDSGRSVEVQDEATAALVQDHIDRLQKQVTDAQAELDKRQATIDGQAEQITKLQAATADDQITARLKAVTDARARAEKIAPGVTFDSIDPVEIQRQALAKARPSTDWAAKSEAYVQAAFDMAFDQVETTDAHADQKRKLAEDGAKVVTDKAKMPAYDSYTARFTQPQAKE</sequence>
<feature type="coiled-coil region" evidence="1">
    <location>
        <begin position="211"/>
        <end position="238"/>
    </location>
</feature>
<dbReference type="EMBL" id="CP158259">
    <property type="protein sequence ID" value="XDJ61166.1"/>
    <property type="molecule type" value="Genomic_DNA"/>
</dbReference>
<dbReference type="EMBL" id="CP158261">
    <property type="protein sequence ID" value="XDJ67342.1"/>
    <property type="molecule type" value="Genomic_DNA"/>
</dbReference>
<evidence type="ECO:0000313" key="7">
    <source>
        <dbReference type="EMBL" id="XDJ78529.1"/>
    </source>
</evidence>
<keyword evidence="1" id="KW-0175">Coiled coil</keyword>
<evidence type="ECO:0000256" key="1">
    <source>
        <dbReference type="SAM" id="Coils"/>
    </source>
</evidence>
<gene>
    <name evidence="3" type="ORF">ABRY90_12840</name>
    <name evidence="6" type="ORF">ABRY91_04750</name>
    <name evidence="4" type="ORF">ABRY92_00630</name>
    <name evidence="2" type="ORF">ABRZ02_03575</name>
    <name evidence="5" type="ORF">ABRZ03_02380</name>
    <name evidence="7" type="ORF">ABRZ10_06995</name>
</gene>
<name>A0AB39E178_9BURK</name>
<dbReference type="EMBL" id="CP158265">
    <property type="protein sequence ID" value="XDJ78529.1"/>
    <property type="molecule type" value="Genomic_DNA"/>
</dbReference>
<dbReference type="EMBL" id="CP158253">
    <property type="protein sequence ID" value="XDJ45379.1"/>
    <property type="molecule type" value="Genomic_DNA"/>
</dbReference>
<dbReference type="PIRSF" id="PIRSF029215">
    <property type="entry name" value="UCP029215"/>
    <property type="match status" value="1"/>
</dbReference>
<evidence type="ECO:0000313" key="5">
    <source>
        <dbReference type="EMBL" id="XDJ64218.1"/>
    </source>
</evidence>
<dbReference type="Pfam" id="PF09979">
    <property type="entry name" value="DUF2213"/>
    <property type="match status" value="1"/>
</dbReference>
<dbReference type="AlphaFoldDB" id="A0AB39E178"/>
<organism evidence="4">
    <name type="scientific">Castellaniella ginsengisoli</name>
    <dbReference type="NCBI Taxonomy" id="546114"/>
    <lineage>
        <taxon>Bacteria</taxon>
        <taxon>Pseudomonadati</taxon>
        <taxon>Pseudomonadota</taxon>
        <taxon>Betaproteobacteria</taxon>
        <taxon>Burkholderiales</taxon>
        <taxon>Alcaligenaceae</taxon>
        <taxon>Castellaniella</taxon>
    </lineage>
</organism>
<reference evidence="4" key="1">
    <citation type="submission" date="2024-05" db="EMBL/GenBank/DDBJ databases">
        <authorList>
            <person name="Luo Y.-C."/>
            <person name="Nicholds J."/>
            <person name="Mortimer T."/>
            <person name="Maboni G."/>
        </authorList>
    </citation>
    <scope>NUCLEOTIDE SEQUENCE</scope>
    <source>
        <strain evidence="7">143769</strain>
        <strain evidence="6">145849</strain>
        <strain evidence="5">145850</strain>
        <strain evidence="4">145852</strain>
        <strain evidence="3">148131</strain>
        <strain evidence="2">153271</strain>
    </source>
</reference>
<evidence type="ECO:0000313" key="3">
    <source>
        <dbReference type="EMBL" id="XDJ58128.1"/>
    </source>
</evidence>